<sequence length="160" mass="18506">MSTFIQVAALSQSLACALLANKQLSIKNTQLENEKRQLSDEKRELSERLQVTLIENHNLTEREKQRIKNKTIVKRRILKSHLKDSEKKHLEEVFRLDKYPDLKQRKKLSEELNLSVKRITNWFANRRRGKKATTEAASTSAAAAHVSTKNINNFSVINLI</sequence>
<dbReference type="PROSITE" id="PS50071">
    <property type="entry name" value="HOMEOBOX_2"/>
    <property type="match status" value="1"/>
</dbReference>
<protein>
    <submittedName>
        <fullName evidence="10">Homeobox domain-containing protein</fullName>
    </submittedName>
</protein>
<dbReference type="WBParaSite" id="MhA1_Contig982.frz3.gene4">
    <property type="protein sequence ID" value="MhA1_Contig982.frz3.gene4"/>
    <property type="gene ID" value="MhA1_Contig982.frz3.gene4"/>
</dbReference>
<dbReference type="Pfam" id="PF00046">
    <property type="entry name" value="Homeodomain"/>
    <property type="match status" value="1"/>
</dbReference>
<feature type="DNA-binding region" description="Homeobox" evidence="5">
    <location>
        <begin position="75"/>
        <end position="134"/>
    </location>
</feature>
<evidence type="ECO:0000256" key="4">
    <source>
        <dbReference type="ARBA" id="ARBA00023242"/>
    </source>
</evidence>
<dbReference type="GO" id="GO:0005634">
    <property type="term" value="C:nucleus"/>
    <property type="evidence" value="ECO:0007669"/>
    <property type="project" value="UniProtKB-SubCell"/>
</dbReference>
<dbReference type="Proteomes" id="UP000095281">
    <property type="component" value="Unplaced"/>
</dbReference>
<evidence type="ECO:0000256" key="2">
    <source>
        <dbReference type="ARBA" id="ARBA00023125"/>
    </source>
</evidence>
<evidence type="ECO:0000313" key="10">
    <source>
        <dbReference type="WBParaSite" id="MhA1_Contig982.frz3.gene4"/>
    </source>
</evidence>
<evidence type="ECO:0000256" key="7">
    <source>
        <dbReference type="SAM" id="Coils"/>
    </source>
</evidence>
<evidence type="ECO:0000256" key="1">
    <source>
        <dbReference type="ARBA" id="ARBA00004123"/>
    </source>
</evidence>
<accession>A0A1I8C3N9</accession>
<evidence type="ECO:0000313" key="9">
    <source>
        <dbReference type="Proteomes" id="UP000095281"/>
    </source>
</evidence>
<evidence type="ECO:0000256" key="3">
    <source>
        <dbReference type="ARBA" id="ARBA00023155"/>
    </source>
</evidence>
<dbReference type="AlphaFoldDB" id="A0A1I8C3N9"/>
<dbReference type="PROSITE" id="PS00027">
    <property type="entry name" value="HOMEOBOX_1"/>
    <property type="match status" value="1"/>
</dbReference>
<keyword evidence="7" id="KW-0175">Coiled coil</keyword>
<keyword evidence="2 5" id="KW-0238">DNA-binding</keyword>
<evidence type="ECO:0000256" key="6">
    <source>
        <dbReference type="RuleBase" id="RU000682"/>
    </source>
</evidence>
<evidence type="ECO:0000259" key="8">
    <source>
        <dbReference type="PROSITE" id="PS50071"/>
    </source>
</evidence>
<evidence type="ECO:0000256" key="5">
    <source>
        <dbReference type="PROSITE-ProRule" id="PRU00108"/>
    </source>
</evidence>
<keyword evidence="4 5" id="KW-0539">Nucleus</keyword>
<dbReference type="Gene3D" id="1.10.10.60">
    <property type="entry name" value="Homeodomain-like"/>
    <property type="match status" value="1"/>
</dbReference>
<dbReference type="InterPro" id="IPR009057">
    <property type="entry name" value="Homeodomain-like_sf"/>
</dbReference>
<dbReference type="GO" id="GO:0003677">
    <property type="term" value="F:DNA binding"/>
    <property type="evidence" value="ECO:0007669"/>
    <property type="project" value="UniProtKB-UniRule"/>
</dbReference>
<dbReference type="CDD" id="cd00086">
    <property type="entry name" value="homeodomain"/>
    <property type="match status" value="1"/>
</dbReference>
<organism evidence="9 10">
    <name type="scientific">Meloidogyne hapla</name>
    <name type="common">Root-knot nematode worm</name>
    <dbReference type="NCBI Taxonomy" id="6305"/>
    <lineage>
        <taxon>Eukaryota</taxon>
        <taxon>Metazoa</taxon>
        <taxon>Ecdysozoa</taxon>
        <taxon>Nematoda</taxon>
        <taxon>Chromadorea</taxon>
        <taxon>Rhabditida</taxon>
        <taxon>Tylenchina</taxon>
        <taxon>Tylenchomorpha</taxon>
        <taxon>Tylenchoidea</taxon>
        <taxon>Meloidogynidae</taxon>
        <taxon>Meloidogyninae</taxon>
        <taxon>Meloidogyne</taxon>
    </lineage>
</organism>
<dbReference type="InterPro" id="IPR001356">
    <property type="entry name" value="HD"/>
</dbReference>
<dbReference type="GO" id="GO:0000981">
    <property type="term" value="F:DNA-binding transcription factor activity, RNA polymerase II-specific"/>
    <property type="evidence" value="ECO:0007669"/>
    <property type="project" value="InterPro"/>
</dbReference>
<proteinExistence type="predicted"/>
<feature type="coiled-coil region" evidence="7">
    <location>
        <begin position="14"/>
        <end position="62"/>
    </location>
</feature>
<name>A0A1I8C3N9_MELHA</name>
<dbReference type="SMART" id="SM00389">
    <property type="entry name" value="HOX"/>
    <property type="match status" value="1"/>
</dbReference>
<keyword evidence="9" id="KW-1185">Reference proteome</keyword>
<reference evidence="10" key="1">
    <citation type="submission" date="2016-11" db="UniProtKB">
        <authorList>
            <consortium name="WormBaseParasite"/>
        </authorList>
    </citation>
    <scope>IDENTIFICATION</scope>
</reference>
<dbReference type="SUPFAM" id="SSF46689">
    <property type="entry name" value="Homeodomain-like"/>
    <property type="match status" value="1"/>
</dbReference>
<keyword evidence="3 5" id="KW-0371">Homeobox</keyword>
<dbReference type="InterPro" id="IPR017970">
    <property type="entry name" value="Homeobox_CS"/>
</dbReference>
<comment type="subcellular location">
    <subcellularLocation>
        <location evidence="1 5 6">Nucleus</location>
    </subcellularLocation>
</comment>
<feature type="domain" description="Homeobox" evidence="8">
    <location>
        <begin position="73"/>
        <end position="133"/>
    </location>
</feature>